<reference evidence="3" key="1">
    <citation type="submission" date="2023-07" db="EMBL/GenBank/DDBJ databases">
        <title>A collection of bacterial strains from the Burkholderia cepacia Research Laboratory and Repository.</title>
        <authorList>
            <person name="Lipuma J."/>
            <person name="Spilker T."/>
            <person name="Caverly L."/>
        </authorList>
    </citation>
    <scope>NUCLEOTIDE SEQUENCE</scope>
    <source>
        <strain evidence="3">AU45194</strain>
    </source>
</reference>
<sequence length="229" mass="23518">GDVTGPLHPHDTTDDAQPTLKGTAEQNSIVIIYDVVNGTKVLLGSTQADADGHWSFRPDSALPEGSHTLSAIAKDAAGNESPSSEGFDFTLQVGGVPSAPAITGVYDAVEPHIGNVEKFGATNDARPTVNGTAQPGQIVHIYVDGKDVGTVVAGDNGRWSYRPETPLTDGDHAFRAAAEGPDGKLSPQTGDYAIVVDTIAPDASTNELLTDDVGNVTGSIANGTTTDDA</sequence>
<accession>A0ABT8P3H7</accession>
<gene>
    <name evidence="3" type="ORF">QZM70_36330</name>
</gene>
<proteinExistence type="predicted"/>
<organism evidence="3 4">
    <name type="scientific">Burkholderia orbicola</name>
    <dbReference type="NCBI Taxonomy" id="2978683"/>
    <lineage>
        <taxon>Bacteria</taxon>
        <taxon>Pseudomonadati</taxon>
        <taxon>Pseudomonadota</taxon>
        <taxon>Betaproteobacteria</taxon>
        <taxon>Burkholderiales</taxon>
        <taxon>Burkholderiaceae</taxon>
        <taxon>Burkholderia</taxon>
        <taxon>Burkholderia cepacia complex</taxon>
    </lineage>
</organism>
<feature type="domain" description="Bacterial Ig-like" evidence="2">
    <location>
        <begin position="4"/>
        <end position="90"/>
    </location>
</feature>
<dbReference type="Proteomes" id="UP001172217">
    <property type="component" value="Unassembled WGS sequence"/>
</dbReference>
<dbReference type="NCBIfam" id="NF033510">
    <property type="entry name" value="Ca_tandemer"/>
    <property type="match status" value="2"/>
</dbReference>
<comment type="caution">
    <text evidence="3">The sequence shown here is derived from an EMBL/GenBank/DDBJ whole genome shotgun (WGS) entry which is preliminary data.</text>
</comment>
<evidence type="ECO:0000313" key="4">
    <source>
        <dbReference type="Proteomes" id="UP001172217"/>
    </source>
</evidence>
<feature type="domain" description="Bacterial Ig-like" evidence="2">
    <location>
        <begin position="121"/>
        <end position="198"/>
    </location>
</feature>
<feature type="region of interest" description="Disordered" evidence="1">
    <location>
        <begin position="1"/>
        <end position="21"/>
    </location>
</feature>
<protein>
    <submittedName>
        <fullName evidence="3">Ig-like domain-containing protein</fullName>
    </submittedName>
</protein>
<feature type="non-terminal residue" evidence="3">
    <location>
        <position position="229"/>
    </location>
</feature>
<name>A0ABT8P3H7_9BURK</name>
<dbReference type="Gene3D" id="3.30.420.430">
    <property type="match status" value="2"/>
</dbReference>
<evidence type="ECO:0000313" key="3">
    <source>
        <dbReference type="EMBL" id="MDN7528402.1"/>
    </source>
</evidence>
<dbReference type="InterPro" id="IPR044016">
    <property type="entry name" value="Big_13"/>
</dbReference>
<evidence type="ECO:0000259" key="2">
    <source>
        <dbReference type="Pfam" id="PF19077"/>
    </source>
</evidence>
<dbReference type="RefSeq" id="WP_301771409.1">
    <property type="nucleotide sequence ID" value="NZ_JAUJQL010000079.1"/>
</dbReference>
<dbReference type="Pfam" id="PF19077">
    <property type="entry name" value="Big_13"/>
    <property type="match status" value="2"/>
</dbReference>
<dbReference type="EMBL" id="JAUJQL010000079">
    <property type="protein sequence ID" value="MDN7528402.1"/>
    <property type="molecule type" value="Genomic_DNA"/>
</dbReference>
<evidence type="ECO:0000256" key="1">
    <source>
        <dbReference type="SAM" id="MobiDB-lite"/>
    </source>
</evidence>
<feature type="non-terminal residue" evidence="3">
    <location>
        <position position="1"/>
    </location>
</feature>
<keyword evidence="4" id="KW-1185">Reference proteome</keyword>